<comment type="caution">
    <text evidence="2">The sequence shown here is derived from an EMBL/GenBank/DDBJ whole genome shotgun (WGS) entry which is preliminary data.</text>
</comment>
<feature type="region of interest" description="Disordered" evidence="1">
    <location>
        <begin position="62"/>
        <end position="94"/>
    </location>
</feature>
<name>A0A8S4RRL6_9NEOP</name>
<dbReference type="EMBL" id="CAKXAJ010025470">
    <property type="protein sequence ID" value="CAH2240131.1"/>
    <property type="molecule type" value="Genomic_DNA"/>
</dbReference>
<gene>
    <name evidence="2" type="primary">jg6385</name>
    <name evidence="2" type="ORF">PAEG_LOCUS16743</name>
</gene>
<dbReference type="Proteomes" id="UP000838756">
    <property type="component" value="Unassembled WGS sequence"/>
</dbReference>
<sequence length="186" mass="19997">MHYCLLAIYIYTQFCSAPKPPPEDAPVSERNMRRGARTVRNGAVSLASGAFSVKLGAQRHGVVGGGPRGCGRGRGAARARRGSTRSSTPPPTALPQTLPLCPHRVDRGQVRIRGCPTVLNPSDKNSLVTLDRVAVAAEMNSMALGIIGLHGFPRESSPLLAVGSVSEAFHHSYLSQRYHRIYSKSR</sequence>
<proteinExistence type="predicted"/>
<protein>
    <submittedName>
        <fullName evidence="2">Jg6385 protein</fullName>
    </submittedName>
</protein>
<reference evidence="2" key="1">
    <citation type="submission" date="2022-03" db="EMBL/GenBank/DDBJ databases">
        <authorList>
            <person name="Lindestad O."/>
        </authorList>
    </citation>
    <scope>NUCLEOTIDE SEQUENCE</scope>
</reference>
<keyword evidence="3" id="KW-1185">Reference proteome</keyword>
<dbReference type="AlphaFoldDB" id="A0A8S4RRL6"/>
<feature type="compositionally biased region" description="Gly residues" evidence="1">
    <location>
        <begin position="62"/>
        <end position="74"/>
    </location>
</feature>
<organism evidence="2 3">
    <name type="scientific">Pararge aegeria aegeria</name>
    <dbReference type="NCBI Taxonomy" id="348720"/>
    <lineage>
        <taxon>Eukaryota</taxon>
        <taxon>Metazoa</taxon>
        <taxon>Ecdysozoa</taxon>
        <taxon>Arthropoda</taxon>
        <taxon>Hexapoda</taxon>
        <taxon>Insecta</taxon>
        <taxon>Pterygota</taxon>
        <taxon>Neoptera</taxon>
        <taxon>Endopterygota</taxon>
        <taxon>Lepidoptera</taxon>
        <taxon>Glossata</taxon>
        <taxon>Ditrysia</taxon>
        <taxon>Papilionoidea</taxon>
        <taxon>Nymphalidae</taxon>
        <taxon>Satyrinae</taxon>
        <taxon>Satyrini</taxon>
        <taxon>Parargina</taxon>
        <taxon>Pararge</taxon>
    </lineage>
</organism>
<evidence type="ECO:0000313" key="2">
    <source>
        <dbReference type="EMBL" id="CAH2240131.1"/>
    </source>
</evidence>
<accession>A0A8S4RRL6</accession>
<evidence type="ECO:0000313" key="3">
    <source>
        <dbReference type="Proteomes" id="UP000838756"/>
    </source>
</evidence>
<evidence type="ECO:0000256" key="1">
    <source>
        <dbReference type="SAM" id="MobiDB-lite"/>
    </source>
</evidence>